<dbReference type="PANTHER" id="PTHR24421">
    <property type="entry name" value="NITRATE/NITRITE SENSOR PROTEIN NARX-RELATED"/>
    <property type="match status" value="1"/>
</dbReference>
<dbReference type="EMBL" id="APCD01000007">
    <property type="protein sequence ID" value="EMT46109.1"/>
    <property type="molecule type" value="Genomic_DNA"/>
</dbReference>
<feature type="transmembrane region" description="Helical" evidence="8">
    <location>
        <begin position="217"/>
        <end position="234"/>
    </location>
</feature>
<dbReference type="PANTHER" id="PTHR24421:SF10">
    <property type="entry name" value="NITRATE_NITRITE SENSOR PROTEIN NARQ"/>
    <property type="match status" value="1"/>
</dbReference>
<evidence type="ECO:0000256" key="8">
    <source>
        <dbReference type="SAM" id="Phobius"/>
    </source>
</evidence>
<name>M8DZJ6_9BACL</name>
<feature type="transmembrane region" description="Helical" evidence="8">
    <location>
        <begin position="185"/>
        <end position="205"/>
    </location>
</feature>
<evidence type="ECO:0000259" key="9">
    <source>
        <dbReference type="PROSITE" id="PS50109"/>
    </source>
</evidence>
<feature type="transmembrane region" description="Helical" evidence="8">
    <location>
        <begin position="150"/>
        <end position="173"/>
    </location>
</feature>
<evidence type="ECO:0000256" key="3">
    <source>
        <dbReference type="ARBA" id="ARBA00022679"/>
    </source>
</evidence>
<dbReference type="Proteomes" id="UP000012085">
    <property type="component" value="Unassembled WGS sequence"/>
</dbReference>
<dbReference type="InterPro" id="IPR005467">
    <property type="entry name" value="His_kinase_dom"/>
</dbReference>
<dbReference type="GO" id="GO:0004673">
    <property type="term" value="F:protein histidine kinase activity"/>
    <property type="evidence" value="ECO:0007669"/>
    <property type="project" value="UniProtKB-EC"/>
</dbReference>
<reference evidence="10 11" key="2">
    <citation type="journal article" date="2015" name="Genome Announc.">
        <title>Genome Sequence of Anoxybacillus flavithermus Strain AK1, a Thermophile Isolated from a Hot Spring in Saudi Arabia.</title>
        <authorList>
            <person name="Khalil A."/>
            <person name="Sivakumar N."/>
            <person name="Qarawi S."/>
        </authorList>
    </citation>
    <scope>NUCLEOTIDE SEQUENCE [LARGE SCALE GENOMIC DNA]</scope>
    <source>
        <strain evidence="10 11">AK1</strain>
    </source>
</reference>
<keyword evidence="3" id="KW-0808">Transferase</keyword>
<reference evidence="10 11" key="1">
    <citation type="submission" date="2013-03" db="EMBL/GenBank/DDBJ databases">
        <title>Assembly of a new bacterial strain Anoxybacillus flavithermus AK1.</title>
        <authorList>
            <person name="Rajan I."/>
            <person name="PoliReddy D."/>
            <person name="Sugumar T."/>
            <person name="Rathinam K."/>
            <person name="Alqarawi S."/>
            <person name="Khalil A.B."/>
            <person name="Sivakumar N."/>
        </authorList>
    </citation>
    <scope>NUCLEOTIDE SEQUENCE [LARGE SCALE GENOMIC DNA]</scope>
    <source>
        <strain evidence="10 11">AK1</strain>
    </source>
</reference>
<keyword evidence="6" id="KW-0067">ATP-binding</keyword>
<keyword evidence="8" id="KW-1133">Transmembrane helix</keyword>
<evidence type="ECO:0000256" key="1">
    <source>
        <dbReference type="ARBA" id="ARBA00000085"/>
    </source>
</evidence>
<dbReference type="InterPro" id="IPR050482">
    <property type="entry name" value="Sensor_HK_TwoCompSys"/>
</dbReference>
<dbReference type="AlphaFoldDB" id="M8DZJ6"/>
<evidence type="ECO:0000256" key="2">
    <source>
        <dbReference type="ARBA" id="ARBA00012438"/>
    </source>
</evidence>
<keyword evidence="5 10" id="KW-0418">Kinase</keyword>
<dbReference type="Pfam" id="PF02518">
    <property type="entry name" value="HATPase_c"/>
    <property type="match status" value="1"/>
</dbReference>
<feature type="transmembrane region" description="Helical" evidence="8">
    <location>
        <begin position="117"/>
        <end position="138"/>
    </location>
</feature>
<keyword evidence="8" id="KW-0812">Transmembrane</keyword>
<keyword evidence="7" id="KW-0902">Two-component regulatory system</keyword>
<dbReference type="EC" id="2.7.13.3" evidence="2"/>
<gene>
    <name evidence="10" type="ORF">H919_07356</name>
</gene>
<organism evidence="10 11">
    <name type="scientific">Anoxybacillus flavithermus AK1</name>
    <dbReference type="NCBI Taxonomy" id="1297581"/>
    <lineage>
        <taxon>Bacteria</taxon>
        <taxon>Bacillati</taxon>
        <taxon>Bacillota</taxon>
        <taxon>Bacilli</taxon>
        <taxon>Bacillales</taxon>
        <taxon>Anoxybacillaceae</taxon>
        <taxon>Anoxybacillus</taxon>
    </lineage>
</organism>
<sequence>MNRHFTFIWIFSFSLIIYILVESHEQYMKQPYYIVLFVGFFFLLIGKYTYVQKPTSIVVQRFLTLMCVSAIAMIFSIPSSRGIQVAQIVEALAVCLAPYVLLEFFKYFPSSTRPRAFHYVSSITRWTGIICFVIYTLGNVAVDEPSIKNIARLFIVLNIVLAAGTCLLLITFHLRSNSKKVKSDLFVLIVGLCLSFAPVTLLSLLPSVLFGFSFLSFYYTLISIIFFPLTLSYLLTKHGIANGRVIAKQIGKKIIPLCINLVICNAILLVVNHNLPFLSVNMFLIFSIAMYGIIRMYFIHQTDQPTNGWNNKQAYSIQEYEKWKLAMFLHDEILQGLIYILQRIQLGRNEENEKKIHDLLQSKIREVRNMCEYLYPVLVEDIGLENSLYELRNKIRMESNLDIKVYYDLGLRIIPLSLQVTFYRIIRELTYNAIKHAEATSIIISIWEEDDLLHISVEDDGKGFSIPTNTYETIKRQHFGLASIEKQLCMLGGRWDIYSDQQLGTRIFITIPFDEVEKYENKSIVSR</sequence>
<dbReference type="PROSITE" id="PS50109">
    <property type="entry name" value="HIS_KIN"/>
    <property type="match status" value="1"/>
</dbReference>
<evidence type="ECO:0000313" key="11">
    <source>
        <dbReference type="Proteomes" id="UP000012085"/>
    </source>
</evidence>
<dbReference type="InterPro" id="IPR003594">
    <property type="entry name" value="HATPase_dom"/>
</dbReference>
<feature type="domain" description="Histidine kinase" evidence="9">
    <location>
        <begin position="328"/>
        <end position="515"/>
    </location>
</feature>
<feature type="transmembrane region" description="Helical" evidence="8">
    <location>
        <begin position="277"/>
        <end position="298"/>
    </location>
</feature>
<feature type="transmembrane region" description="Helical" evidence="8">
    <location>
        <begin position="33"/>
        <end position="50"/>
    </location>
</feature>
<feature type="transmembrane region" description="Helical" evidence="8">
    <location>
        <begin position="5"/>
        <end position="21"/>
    </location>
</feature>
<dbReference type="CDD" id="cd16917">
    <property type="entry name" value="HATPase_UhpB-NarQ-NarX-like"/>
    <property type="match status" value="1"/>
</dbReference>
<keyword evidence="4" id="KW-0547">Nucleotide-binding</keyword>
<dbReference type="InterPro" id="IPR036890">
    <property type="entry name" value="HATPase_C_sf"/>
</dbReference>
<evidence type="ECO:0000313" key="10">
    <source>
        <dbReference type="EMBL" id="EMT46109.1"/>
    </source>
</evidence>
<comment type="catalytic activity">
    <reaction evidence="1">
        <text>ATP + protein L-histidine = ADP + protein N-phospho-L-histidine.</text>
        <dbReference type="EC" id="2.7.13.3"/>
    </reaction>
</comment>
<dbReference type="SMART" id="SM00387">
    <property type="entry name" value="HATPase_c"/>
    <property type="match status" value="1"/>
</dbReference>
<dbReference type="SUPFAM" id="SSF55874">
    <property type="entry name" value="ATPase domain of HSP90 chaperone/DNA topoisomerase II/histidine kinase"/>
    <property type="match status" value="1"/>
</dbReference>
<evidence type="ECO:0000256" key="4">
    <source>
        <dbReference type="ARBA" id="ARBA00022741"/>
    </source>
</evidence>
<evidence type="ECO:0000256" key="6">
    <source>
        <dbReference type="ARBA" id="ARBA00022840"/>
    </source>
</evidence>
<evidence type="ECO:0000256" key="5">
    <source>
        <dbReference type="ARBA" id="ARBA00022777"/>
    </source>
</evidence>
<feature type="transmembrane region" description="Helical" evidence="8">
    <location>
        <begin position="254"/>
        <end position="271"/>
    </location>
</feature>
<dbReference type="GO" id="GO:0005524">
    <property type="term" value="F:ATP binding"/>
    <property type="evidence" value="ECO:0007669"/>
    <property type="project" value="UniProtKB-KW"/>
</dbReference>
<dbReference type="Gene3D" id="3.30.565.10">
    <property type="entry name" value="Histidine kinase-like ATPase, C-terminal domain"/>
    <property type="match status" value="1"/>
</dbReference>
<proteinExistence type="predicted"/>
<dbReference type="GO" id="GO:0000160">
    <property type="term" value="P:phosphorelay signal transduction system"/>
    <property type="evidence" value="ECO:0007669"/>
    <property type="project" value="UniProtKB-KW"/>
</dbReference>
<evidence type="ECO:0000256" key="7">
    <source>
        <dbReference type="ARBA" id="ARBA00023012"/>
    </source>
</evidence>
<keyword evidence="8" id="KW-0472">Membrane</keyword>
<feature type="transmembrane region" description="Helical" evidence="8">
    <location>
        <begin position="85"/>
        <end position="105"/>
    </location>
</feature>
<protein>
    <recommendedName>
        <fullName evidence="2">histidine kinase</fullName>
        <ecNumber evidence="2">2.7.13.3</ecNumber>
    </recommendedName>
</protein>
<comment type="caution">
    <text evidence="10">The sequence shown here is derived from an EMBL/GenBank/DDBJ whole genome shotgun (WGS) entry which is preliminary data.</text>
</comment>
<feature type="transmembrane region" description="Helical" evidence="8">
    <location>
        <begin position="62"/>
        <end position="79"/>
    </location>
</feature>
<dbReference type="PATRIC" id="fig|1297581.3.peg.1508"/>
<accession>M8DZJ6</accession>